<keyword evidence="1" id="KW-0812">Transmembrane</keyword>
<dbReference type="STRING" id="104663.SAMN04488121_1011287"/>
<sequence>MLLEVINNVETTDFYRAGDKVAHYLTFAVIALFALMFLYAAIKYAKR</sequence>
<feature type="transmembrane region" description="Helical" evidence="1">
    <location>
        <begin position="21"/>
        <end position="42"/>
    </location>
</feature>
<dbReference type="EMBL" id="FNBN01000001">
    <property type="protein sequence ID" value="SDF25836.1"/>
    <property type="molecule type" value="Genomic_DNA"/>
</dbReference>
<name>A0A1G7JLS5_CHIFI</name>
<keyword evidence="1" id="KW-0472">Membrane</keyword>
<dbReference type="Proteomes" id="UP000199045">
    <property type="component" value="Unassembled WGS sequence"/>
</dbReference>
<accession>A0A1G7JLS5</accession>
<keyword evidence="1" id="KW-1133">Transmembrane helix</keyword>
<reference evidence="2 3" key="1">
    <citation type="submission" date="2016-10" db="EMBL/GenBank/DDBJ databases">
        <authorList>
            <person name="de Groot N.N."/>
        </authorList>
    </citation>
    <scope>NUCLEOTIDE SEQUENCE [LARGE SCALE GENOMIC DNA]</scope>
    <source>
        <strain evidence="2 3">DSM 527</strain>
    </source>
</reference>
<organism evidence="2 3">
    <name type="scientific">Chitinophaga filiformis</name>
    <name type="common">Myxococcus filiformis</name>
    <name type="synonym">Flexibacter filiformis</name>
    <dbReference type="NCBI Taxonomy" id="104663"/>
    <lineage>
        <taxon>Bacteria</taxon>
        <taxon>Pseudomonadati</taxon>
        <taxon>Bacteroidota</taxon>
        <taxon>Chitinophagia</taxon>
        <taxon>Chitinophagales</taxon>
        <taxon>Chitinophagaceae</taxon>
        <taxon>Chitinophaga</taxon>
    </lineage>
</organism>
<evidence type="ECO:0000313" key="2">
    <source>
        <dbReference type="EMBL" id="SDF25836.1"/>
    </source>
</evidence>
<protein>
    <submittedName>
        <fullName evidence="2">Uncharacterized protein</fullName>
    </submittedName>
</protein>
<evidence type="ECO:0000256" key="1">
    <source>
        <dbReference type="SAM" id="Phobius"/>
    </source>
</evidence>
<evidence type="ECO:0000313" key="3">
    <source>
        <dbReference type="Proteomes" id="UP000199045"/>
    </source>
</evidence>
<dbReference type="AlphaFoldDB" id="A0A1G7JLS5"/>
<gene>
    <name evidence="2" type="ORF">SAMN04488121_1011287</name>
</gene>
<proteinExistence type="predicted"/>